<gene>
    <name evidence="1" type="ORF">DOK78_001272</name>
</gene>
<proteinExistence type="predicted"/>
<dbReference type="EMBL" id="CP147251">
    <property type="protein sequence ID" value="WYJ76639.1"/>
    <property type="molecule type" value="Genomic_DNA"/>
</dbReference>
<reference evidence="1 2" key="1">
    <citation type="submission" date="2024-03" db="EMBL/GenBank/DDBJ databases">
        <title>The Genome Sequence of Enterococcus sp. DIV2402.</title>
        <authorList>
            <consortium name="The Broad Institute Genomics Platform"/>
            <consortium name="The Broad Institute Microbial Omics Core"/>
            <consortium name="The Broad Institute Genomic Center for Infectious Diseases"/>
            <person name="Earl A."/>
            <person name="Manson A."/>
            <person name="Gilmore M."/>
            <person name="Schwartman J."/>
            <person name="Shea T."/>
            <person name="Abouelleil A."/>
            <person name="Cao P."/>
            <person name="Chapman S."/>
            <person name="Cusick C."/>
            <person name="Young S."/>
            <person name="Neafsey D."/>
            <person name="Nusbaum C."/>
            <person name="Birren B."/>
        </authorList>
    </citation>
    <scope>NUCLEOTIDE SEQUENCE [LARGE SCALE GENOMIC DNA]</scope>
    <source>
        <strain evidence="1 2">DIV2402</strain>
    </source>
</reference>
<name>A0ABZ2SRW6_9ENTE</name>
<dbReference type="Proteomes" id="UP000664701">
    <property type="component" value="Chromosome"/>
</dbReference>
<evidence type="ECO:0000313" key="1">
    <source>
        <dbReference type="EMBL" id="WYJ76639.1"/>
    </source>
</evidence>
<accession>A0ABZ2SRW6</accession>
<sequence>MIFVSFLLFKKKIKKQLTGSVSNDILILQTETFPILK</sequence>
<organism evidence="1 2">
    <name type="scientific">Candidatus Enterococcus lowellii</name>
    <dbReference type="NCBI Taxonomy" id="2230877"/>
    <lineage>
        <taxon>Bacteria</taxon>
        <taxon>Bacillati</taxon>
        <taxon>Bacillota</taxon>
        <taxon>Bacilli</taxon>
        <taxon>Lactobacillales</taxon>
        <taxon>Enterococcaceae</taxon>
        <taxon>Enterococcus</taxon>
    </lineage>
</organism>
<protein>
    <submittedName>
        <fullName evidence="1">Uncharacterized protein</fullName>
    </submittedName>
</protein>
<evidence type="ECO:0000313" key="2">
    <source>
        <dbReference type="Proteomes" id="UP000664701"/>
    </source>
</evidence>
<keyword evidence="2" id="KW-1185">Reference proteome</keyword>